<dbReference type="Pfam" id="PF05199">
    <property type="entry name" value="GMC_oxred_C"/>
    <property type="match status" value="1"/>
</dbReference>
<dbReference type="InterPro" id="IPR000172">
    <property type="entry name" value="GMC_OxRdtase_N"/>
</dbReference>
<feature type="domain" description="Ty3 transposon capsid-like protein" evidence="10">
    <location>
        <begin position="170"/>
        <end position="300"/>
    </location>
</feature>
<evidence type="ECO:0000259" key="7">
    <source>
        <dbReference type="Pfam" id="PF00732"/>
    </source>
</evidence>
<evidence type="ECO:0000259" key="8">
    <source>
        <dbReference type="Pfam" id="PF00890"/>
    </source>
</evidence>
<feature type="domain" description="Glucose-methanol-choline oxidoreductase C-terminal" evidence="9">
    <location>
        <begin position="922"/>
        <end position="1053"/>
    </location>
</feature>
<evidence type="ECO:0000256" key="3">
    <source>
        <dbReference type="ARBA" id="ARBA00022827"/>
    </source>
</evidence>
<keyword evidence="5" id="KW-0175">Coiled coil</keyword>
<keyword evidence="2" id="KW-0285">Flavoprotein</keyword>
<proteinExistence type="inferred from homology"/>
<evidence type="ECO:0000256" key="1">
    <source>
        <dbReference type="ARBA" id="ARBA00010790"/>
    </source>
</evidence>
<dbReference type="Pfam" id="PF00732">
    <property type="entry name" value="GMC_oxred_N"/>
    <property type="match status" value="1"/>
</dbReference>
<dbReference type="InterPro" id="IPR045358">
    <property type="entry name" value="Ty3_capsid"/>
</dbReference>
<evidence type="ECO:0000313" key="12">
    <source>
        <dbReference type="Proteomes" id="UP001172457"/>
    </source>
</evidence>
<dbReference type="SUPFAM" id="SSF51905">
    <property type="entry name" value="FAD/NAD(P)-binding domain"/>
    <property type="match status" value="1"/>
</dbReference>
<dbReference type="InterPro" id="IPR036188">
    <property type="entry name" value="FAD/NAD-bd_sf"/>
</dbReference>
<evidence type="ECO:0008006" key="13">
    <source>
        <dbReference type="Google" id="ProtNLM"/>
    </source>
</evidence>
<dbReference type="InterPro" id="IPR003953">
    <property type="entry name" value="FAD-dep_OxRdtase_2_FAD-bd"/>
</dbReference>
<dbReference type="PANTHER" id="PTHR46056">
    <property type="entry name" value="LONG-CHAIN-ALCOHOL OXIDASE"/>
    <property type="match status" value="1"/>
</dbReference>
<evidence type="ECO:0000256" key="5">
    <source>
        <dbReference type="SAM" id="Coils"/>
    </source>
</evidence>
<evidence type="ECO:0000256" key="2">
    <source>
        <dbReference type="ARBA" id="ARBA00022630"/>
    </source>
</evidence>
<dbReference type="EMBL" id="JARYMX010000007">
    <property type="protein sequence ID" value="KAJ9541822.1"/>
    <property type="molecule type" value="Genomic_DNA"/>
</dbReference>
<feature type="domain" description="Glucose-methanol-choline oxidoreductase N-terminal" evidence="7">
    <location>
        <begin position="616"/>
        <end position="836"/>
    </location>
</feature>
<evidence type="ECO:0000259" key="10">
    <source>
        <dbReference type="Pfam" id="PF19259"/>
    </source>
</evidence>
<keyword evidence="12" id="KW-1185">Reference proteome</keyword>
<feature type="domain" description="FAD-dependent oxidoreductase 2 FAD-binding" evidence="8">
    <location>
        <begin position="569"/>
        <end position="603"/>
    </location>
</feature>
<keyword evidence="3" id="KW-0274">FAD</keyword>
<protein>
    <recommendedName>
        <fullName evidence="13">Long-chain-alcohol oxidase</fullName>
    </recommendedName>
</protein>
<evidence type="ECO:0000313" key="11">
    <source>
        <dbReference type="EMBL" id="KAJ9541822.1"/>
    </source>
</evidence>
<comment type="caution">
    <text evidence="11">The sequence shown here is derived from an EMBL/GenBank/DDBJ whole genome shotgun (WGS) entry which is preliminary data.</text>
</comment>
<dbReference type="GO" id="GO:0016614">
    <property type="term" value="F:oxidoreductase activity, acting on CH-OH group of donors"/>
    <property type="evidence" value="ECO:0007669"/>
    <property type="project" value="InterPro"/>
</dbReference>
<evidence type="ECO:0000259" key="9">
    <source>
        <dbReference type="Pfam" id="PF05199"/>
    </source>
</evidence>
<dbReference type="InterPro" id="IPR007867">
    <property type="entry name" value="GMC_OxRtase_C"/>
</dbReference>
<comment type="similarity">
    <text evidence="1">Belongs to the GMC oxidoreductase family.</text>
</comment>
<organism evidence="11 12">
    <name type="scientific">Centaurea solstitialis</name>
    <name type="common">yellow star-thistle</name>
    <dbReference type="NCBI Taxonomy" id="347529"/>
    <lineage>
        <taxon>Eukaryota</taxon>
        <taxon>Viridiplantae</taxon>
        <taxon>Streptophyta</taxon>
        <taxon>Embryophyta</taxon>
        <taxon>Tracheophyta</taxon>
        <taxon>Spermatophyta</taxon>
        <taxon>Magnoliopsida</taxon>
        <taxon>eudicotyledons</taxon>
        <taxon>Gunneridae</taxon>
        <taxon>Pentapetalae</taxon>
        <taxon>asterids</taxon>
        <taxon>campanulids</taxon>
        <taxon>Asterales</taxon>
        <taxon>Asteraceae</taxon>
        <taxon>Carduoideae</taxon>
        <taxon>Cardueae</taxon>
        <taxon>Centaureinae</taxon>
        <taxon>Centaurea</taxon>
    </lineage>
</organism>
<dbReference type="GO" id="GO:0050660">
    <property type="term" value="F:flavin adenine dinucleotide binding"/>
    <property type="evidence" value="ECO:0007669"/>
    <property type="project" value="InterPro"/>
</dbReference>
<dbReference type="AlphaFoldDB" id="A0AA38VXL1"/>
<feature type="compositionally biased region" description="Low complexity" evidence="6">
    <location>
        <begin position="381"/>
        <end position="405"/>
    </location>
</feature>
<feature type="coiled-coil region" evidence="5">
    <location>
        <begin position="3"/>
        <end position="37"/>
    </location>
</feature>
<dbReference type="PANTHER" id="PTHR46056:SF10">
    <property type="entry name" value="LONG-CHAIN-ALCOHOL OXIDASE FAO3"/>
    <property type="match status" value="1"/>
</dbReference>
<sequence>METRGQQARLDQHDEQLKQLQADVSEIKEAIKRWESDRADEEEFRALVMSWAKQQGKQPMADTVVSSTVAGTSPTIPIPVFPSTIAGTSPTIPIPFFPSPSMGGVQSPFIGSGVHTHLPQFHEGVTSLVRDPFVSGPPLGVMSGLPWAAKKVKLPEFSGFDPRGWITKAELFFEIHGTPPELRICLAQLSMTGVAQHWFSVVKGIYDPLNWDQLKRELLQRFSGLEIQNPYEQLSTIQQVSSIYDYIDDFEYLLSLVPRLPESQALGYFLAGLRPEVKRWVRLHRPLTRLDAMYLAKDVEEMLNPSDHSALTARYRYQFPPHNSDASLPGSLMHPGGQHVSKNQTPYSIVDRRPLVSGSGQNRREGFTDLPGSISVDRGTSPRLESSGSPSMSRSPSLTSVDSSSVGGRNRGFRSLTRTEWEERRKKGLCFRCGQIFGPAHKCPEGSMRVLVLADDEHLDAEGAIRAMDAWEEAETSKIRVPDTSLEDKTLIAGGSIVGERGDNPAWEAIGYHAGENQDHNKDRKERPLQKSMVEIMNETDQTLVHSLLQKGLDVKENLKENICKIKCDVVIVGSGCGGGVAAAILAKSGHKVVVLEKGNYFSQKDYSLLEGPSLDQLYESGGILPTLDAKVMIQAGSTVGGGSAVNWSACIKTPPSLLKEWSEDHNMKLYASHEYTSAMTKVCERIGVTEKCAKEGFQNQVLRKGCENLGLKVESVPQNASENHNCGSCCYGCRSGDKKGTDSTWLVDAVDHGAVIITGCKAQKFLLVPNQNGKKKRQKCLGVIAQVLNQKISKKLHIEAKVTISACGSLLTPPLMISSGLRNPNIGRNLHLHPVLMAWGYFPETDSDLKGKNYKGRDTDINSDENYILEVPALGPGSFAALCPWENGRDFKERMLKYSRTAHVFSLVKDTGSGEVKTEGRISYTMSESDKENIKKGLREAIRVLIAAGAVEVGTLRSDGQRLQCKGIGRKEIEEFLESVDASDGPMSMVKDWNIYCSAHQMGSCRMGKNEKEGGVDENGESWEAEGLYVCDGSILPSAVGVNPMITIQSTAFCLAERISGTLS</sequence>
<evidence type="ECO:0000256" key="4">
    <source>
        <dbReference type="ARBA" id="ARBA00023002"/>
    </source>
</evidence>
<dbReference type="Gene3D" id="3.50.50.60">
    <property type="entry name" value="FAD/NAD(P)-binding domain"/>
    <property type="match status" value="2"/>
</dbReference>
<reference evidence="11" key="1">
    <citation type="submission" date="2023-03" db="EMBL/GenBank/DDBJ databases">
        <title>Chromosome-scale reference genome and RAD-based genetic map of yellow starthistle (Centaurea solstitialis) reveal putative structural variation and QTLs associated with invader traits.</title>
        <authorList>
            <person name="Reatini B."/>
            <person name="Cang F.A."/>
            <person name="Jiang Q."/>
            <person name="Mckibben M.T.W."/>
            <person name="Barker M.S."/>
            <person name="Rieseberg L.H."/>
            <person name="Dlugosch K.M."/>
        </authorList>
    </citation>
    <scope>NUCLEOTIDE SEQUENCE</scope>
    <source>
        <strain evidence="11">CAN-66</strain>
        <tissue evidence="11">Leaf</tissue>
    </source>
</reference>
<evidence type="ECO:0000256" key="6">
    <source>
        <dbReference type="SAM" id="MobiDB-lite"/>
    </source>
</evidence>
<dbReference type="Pfam" id="PF00890">
    <property type="entry name" value="FAD_binding_2"/>
    <property type="match status" value="1"/>
</dbReference>
<keyword evidence="4" id="KW-0560">Oxidoreductase</keyword>
<accession>A0AA38VXL1</accession>
<feature type="region of interest" description="Disordered" evidence="6">
    <location>
        <begin position="326"/>
        <end position="411"/>
    </location>
</feature>
<gene>
    <name evidence="11" type="ORF">OSB04_028328</name>
</gene>
<name>A0AA38VXL1_9ASTR</name>
<dbReference type="Pfam" id="PF19259">
    <property type="entry name" value="Ty3_capsid"/>
    <property type="match status" value="1"/>
</dbReference>
<dbReference type="Proteomes" id="UP001172457">
    <property type="component" value="Chromosome 7"/>
</dbReference>